<keyword evidence="1" id="KW-0472">Membrane</keyword>
<proteinExistence type="predicted"/>
<dbReference type="Proteomes" id="UP000887563">
    <property type="component" value="Unplaced"/>
</dbReference>
<keyword evidence="1" id="KW-1133">Transmembrane helix</keyword>
<evidence type="ECO:0000313" key="2">
    <source>
        <dbReference type="Proteomes" id="UP000887563"/>
    </source>
</evidence>
<evidence type="ECO:0000313" key="3">
    <source>
        <dbReference type="WBParaSite" id="Minc3s02723g31352"/>
    </source>
</evidence>
<dbReference type="AlphaFoldDB" id="A0A914MUD4"/>
<keyword evidence="2" id="KW-1185">Reference proteome</keyword>
<feature type="transmembrane region" description="Helical" evidence="1">
    <location>
        <begin position="250"/>
        <end position="274"/>
    </location>
</feature>
<feature type="transmembrane region" description="Helical" evidence="1">
    <location>
        <begin position="226"/>
        <end position="244"/>
    </location>
</feature>
<accession>A0A914MUD4</accession>
<protein>
    <submittedName>
        <fullName evidence="3">Uncharacterized protein</fullName>
    </submittedName>
</protein>
<sequence>MSNKQLKNKKAFEEMTFIVRQNKSKFNIELFKDPSSREMSDQANLNVASSSLIVKKFDVAEKLSGIKRISFVMVVDGTLKGLISVVIRRKLRIGLSKLNFKKKATKSAHISNNLKTRIFKILGSFIELDERLLDDVFFGNFASNADFTKLQLKNGKLKIDWKVQLPAKCINIWKLKRHWLAKCFEIVTNYNNSKMENFEADSLTLFKQKNWKAPPRVPLSRRTLGGSAYMLKLLLFCSCVQQVAAAGGEALILTIGVPLIFTLAGLIIVLYCCWDVEQPSSTNNQLKTVQDEEKRIGNEQVVCLKFLF</sequence>
<keyword evidence="1" id="KW-0812">Transmembrane</keyword>
<dbReference type="WBParaSite" id="Minc3s02723g31352">
    <property type="protein sequence ID" value="Minc3s02723g31352"/>
    <property type="gene ID" value="Minc3s02723g31352"/>
</dbReference>
<evidence type="ECO:0000256" key="1">
    <source>
        <dbReference type="SAM" id="Phobius"/>
    </source>
</evidence>
<organism evidence="2 3">
    <name type="scientific">Meloidogyne incognita</name>
    <name type="common">Southern root-knot nematode worm</name>
    <name type="synonym">Oxyuris incognita</name>
    <dbReference type="NCBI Taxonomy" id="6306"/>
    <lineage>
        <taxon>Eukaryota</taxon>
        <taxon>Metazoa</taxon>
        <taxon>Ecdysozoa</taxon>
        <taxon>Nematoda</taxon>
        <taxon>Chromadorea</taxon>
        <taxon>Rhabditida</taxon>
        <taxon>Tylenchina</taxon>
        <taxon>Tylenchomorpha</taxon>
        <taxon>Tylenchoidea</taxon>
        <taxon>Meloidogynidae</taxon>
        <taxon>Meloidogyninae</taxon>
        <taxon>Meloidogyne</taxon>
        <taxon>Meloidogyne incognita group</taxon>
    </lineage>
</organism>
<name>A0A914MUD4_MELIC</name>
<reference evidence="3" key="1">
    <citation type="submission" date="2022-11" db="UniProtKB">
        <authorList>
            <consortium name="WormBaseParasite"/>
        </authorList>
    </citation>
    <scope>IDENTIFICATION</scope>
</reference>